<dbReference type="InterPro" id="IPR011664">
    <property type="entry name" value="Abi_system_AbiD/AbiF-like"/>
</dbReference>
<dbReference type="EMBL" id="CP035382">
    <property type="protein sequence ID" value="QDK18537.1"/>
    <property type="molecule type" value="Genomic_DNA"/>
</dbReference>
<evidence type="ECO:0000313" key="1">
    <source>
        <dbReference type="EMBL" id="QDK18537.1"/>
    </source>
</evidence>
<dbReference type="AlphaFoldDB" id="A0AAP9AJA1"/>
<sequence>MVCFDPLLWEQEEMPQATHYKPIISLISSIRLDSYRTTFRPADECELYGIYIWSQHAAASIYPLLQNLEISLRNAVDREARARFGEMWWERIHSTKGREQCHFHKNLEKAKDCLVREWRKKEMRRRRGVHAQARSVPDWTHDQIIAATDFSTWHYVLNNEYSAPAPRDNPLYLWPKSLSKVFKNYAKINANPQRVRKELIDIIFELREYRNRISHHEPIWAKASNVNDARTAIDTIRVKINKIELVIEALDINLLNVMKKVGLFENARRVCSVEELDIFRYTKPYCALSPEQISVIEQPCRDAKERNETIIWEHDATVYGLRTVR</sequence>
<protein>
    <recommendedName>
        <fullName evidence="3">Abi-like protein</fullName>
    </recommendedName>
</protein>
<organism evidence="1 2">
    <name type="scientific">Leclercia adecarboxylata</name>
    <dbReference type="NCBI Taxonomy" id="83655"/>
    <lineage>
        <taxon>Bacteria</taxon>
        <taxon>Pseudomonadati</taxon>
        <taxon>Pseudomonadota</taxon>
        <taxon>Gammaproteobacteria</taxon>
        <taxon>Enterobacterales</taxon>
        <taxon>Enterobacteriaceae</taxon>
        <taxon>Leclercia</taxon>
    </lineage>
</organism>
<gene>
    <name evidence="1" type="ORF">ES815_09580</name>
</gene>
<proteinExistence type="predicted"/>
<name>A0AAP9AJA1_9ENTR</name>
<dbReference type="Pfam" id="PF07751">
    <property type="entry name" value="Abi_2"/>
    <property type="match status" value="1"/>
</dbReference>
<accession>A0AAP9AJA1</accession>
<evidence type="ECO:0008006" key="3">
    <source>
        <dbReference type="Google" id="ProtNLM"/>
    </source>
</evidence>
<dbReference type="Proteomes" id="UP000317812">
    <property type="component" value="Chromosome"/>
</dbReference>
<evidence type="ECO:0000313" key="2">
    <source>
        <dbReference type="Proteomes" id="UP000317812"/>
    </source>
</evidence>
<reference evidence="1 2" key="1">
    <citation type="submission" date="2019-01" db="EMBL/GenBank/DDBJ databases">
        <title>Florfenicol resistance in Enterobacteriaceae and whole-genome sequence analysis of florfenicol-resistant Leclercia adecarboxylata strain R25.</title>
        <authorList>
            <person name="Bao Q."/>
            <person name="Ying Y."/>
        </authorList>
    </citation>
    <scope>NUCLEOTIDE SEQUENCE [LARGE SCALE GENOMIC DNA]</scope>
    <source>
        <strain evidence="1 2">R25</strain>
    </source>
</reference>